<gene>
    <name evidence="1" type="ORF">V6N12_030601</name>
</gene>
<reference evidence="1 2" key="1">
    <citation type="journal article" date="2024" name="G3 (Bethesda)">
        <title>Genome assembly of Hibiscus sabdariffa L. provides insights into metabolisms of medicinal natural products.</title>
        <authorList>
            <person name="Kim T."/>
        </authorList>
    </citation>
    <scope>NUCLEOTIDE SEQUENCE [LARGE SCALE GENOMIC DNA]</scope>
    <source>
        <strain evidence="1">TK-2024</strain>
        <tissue evidence="1">Old leaves</tissue>
    </source>
</reference>
<accession>A0ABR2AIV0</accession>
<evidence type="ECO:0000313" key="1">
    <source>
        <dbReference type="EMBL" id="KAK8493245.1"/>
    </source>
</evidence>
<comment type="caution">
    <text evidence="1">The sequence shown here is derived from an EMBL/GenBank/DDBJ whole genome shotgun (WGS) entry which is preliminary data.</text>
</comment>
<name>A0ABR2AIV0_9ROSI</name>
<protein>
    <submittedName>
        <fullName evidence="1">Uncharacterized protein</fullName>
    </submittedName>
</protein>
<sequence>MGHLLVVLPIRDGHRTSPNSYHKDYTTCRWPSLWDPRAQLVELRDEPSAAVGEDPAAYRVRGEAVLRTRSPAAALGSSRGSYQLSTGVPQTKSSAGDVVLVVL</sequence>
<proteinExistence type="predicted"/>
<dbReference type="EMBL" id="JBBPBM010000630">
    <property type="protein sequence ID" value="KAK8493245.1"/>
    <property type="molecule type" value="Genomic_DNA"/>
</dbReference>
<organism evidence="1 2">
    <name type="scientific">Hibiscus sabdariffa</name>
    <name type="common">roselle</name>
    <dbReference type="NCBI Taxonomy" id="183260"/>
    <lineage>
        <taxon>Eukaryota</taxon>
        <taxon>Viridiplantae</taxon>
        <taxon>Streptophyta</taxon>
        <taxon>Embryophyta</taxon>
        <taxon>Tracheophyta</taxon>
        <taxon>Spermatophyta</taxon>
        <taxon>Magnoliopsida</taxon>
        <taxon>eudicotyledons</taxon>
        <taxon>Gunneridae</taxon>
        <taxon>Pentapetalae</taxon>
        <taxon>rosids</taxon>
        <taxon>malvids</taxon>
        <taxon>Malvales</taxon>
        <taxon>Malvaceae</taxon>
        <taxon>Malvoideae</taxon>
        <taxon>Hibiscus</taxon>
    </lineage>
</organism>
<keyword evidence="2" id="KW-1185">Reference proteome</keyword>
<evidence type="ECO:0000313" key="2">
    <source>
        <dbReference type="Proteomes" id="UP001472677"/>
    </source>
</evidence>
<dbReference type="Proteomes" id="UP001472677">
    <property type="component" value="Unassembled WGS sequence"/>
</dbReference>